<dbReference type="InterPro" id="IPR036028">
    <property type="entry name" value="SH3-like_dom_sf"/>
</dbReference>
<dbReference type="PROSITE" id="PS50089">
    <property type="entry name" value="ZF_RING_2"/>
    <property type="match status" value="1"/>
</dbReference>
<gene>
    <name evidence="12" type="ORF">K470DRAFT_268994</name>
</gene>
<evidence type="ECO:0000256" key="3">
    <source>
        <dbReference type="ARBA" id="ARBA00022723"/>
    </source>
</evidence>
<dbReference type="InterPro" id="IPR001841">
    <property type="entry name" value="Znf_RING"/>
</dbReference>
<evidence type="ECO:0000259" key="11">
    <source>
        <dbReference type="PROSITE" id="PS50089"/>
    </source>
</evidence>
<evidence type="ECO:0000256" key="1">
    <source>
        <dbReference type="ARBA" id="ARBA00008649"/>
    </source>
</evidence>
<dbReference type="Proteomes" id="UP000799421">
    <property type="component" value="Unassembled WGS sequence"/>
</dbReference>
<dbReference type="SUPFAM" id="SSF57850">
    <property type="entry name" value="RING/U-box"/>
    <property type="match status" value="2"/>
</dbReference>
<evidence type="ECO:0000256" key="2">
    <source>
        <dbReference type="ARBA" id="ARBA00022443"/>
    </source>
</evidence>
<dbReference type="PANTHER" id="PTHR16079">
    <property type="entry name" value="UBIQUITIN LIGASE PROTEIN CHFR"/>
    <property type="match status" value="1"/>
</dbReference>
<dbReference type="InterPro" id="IPR018957">
    <property type="entry name" value="Znf_C3HC4_RING-type"/>
</dbReference>
<evidence type="ECO:0000256" key="7">
    <source>
        <dbReference type="PROSITE-ProRule" id="PRU00175"/>
    </source>
</evidence>
<dbReference type="GO" id="GO:0008270">
    <property type="term" value="F:zinc ion binding"/>
    <property type="evidence" value="ECO:0007669"/>
    <property type="project" value="UniProtKB-KW"/>
</dbReference>
<evidence type="ECO:0000256" key="6">
    <source>
        <dbReference type="ARBA" id="ARBA00022843"/>
    </source>
</evidence>
<dbReference type="GO" id="GO:0006511">
    <property type="term" value="P:ubiquitin-dependent protein catabolic process"/>
    <property type="evidence" value="ECO:0007669"/>
    <property type="project" value="TreeGrafter"/>
</dbReference>
<feature type="compositionally biased region" description="Polar residues" evidence="9">
    <location>
        <begin position="278"/>
        <end position="307"/>
    </location>
</feature>
<keyword evidence="3" id="KW-0479">Metal-binding</keyword>
<feature type="compositionally biased region" description="Polar residues" evidence="9">
    <location>
        <begin position="135"/>
        <end position="155"/>
    </location>
</feature>
<dbReference type="SMART" id="SM00184">
    <property type="entry name" value="RING"/>
    <property type="match status" value="1"/>
</dbReference>
<accession>A0A6A7C4E0</accession>
<evidence type="ECO:0000259" key="10">
    <source>
        <dbReference type="PROSITE" id="PS50002"/>
    </source>
</evidence>
<dbReference type="SUPFAM" id="SSF50044">
    <property type="entry name" value="SH3-domain"/>
    <property type="match status" value="1"/>
</dbReference>
<keyword evidence="13" id="KW-1185">Reference proteome</keyword>
<organism evidence="12 13">
    <name type="scientific">Piedraia hortae CBS 480.64</name>
    <dbReference type="NCBI Taxonomy" id="1314780"/>
    <lineage>
        <taxon>Eukaryota</taxon>
        <taxon>Fungi</taxon>
        <taxon>Dikarya</taxon>
        <taxon>Ascomycota</taxon>
        <taxon>Pezizomycotina</taxon>
        <taxon>Dothideomycetes</taxon>
        <taxon>Dothideomycetidae</taxon>
        <taxon>Capnodiales</taxon>
        <taxon>Piedraiaceae</taxon>
        <taxon>Piedraia</taxon>
    </lineage>
</organism>
<dbReference type="Gene3D" id="2.30.30.40">
    <property type="entry name" value="SH3 Domains"/>
    <property type="match status" value="1"/>
</dbReference>
<dbReference type="InterPro" id="IPR052256">
    <property type="entry name" value="E3_ubiquitin-ligase_CHFR"/>
</dbReference>
<keyword evidence="6" id="KW-0832">Ubl conjugation</keyword>
<protein>
    <recommendedName>
        <fullName evidence="14">RING-type domain-containing protein</fullName>
    </recommendedName>
</protein>
<keyword evidence="4 7" id="KW-0863">Zinc-finger</keyword>
<feature type="region of interest" description="Disordered" evidence="9">
    <location>
        <begin position="80"/>
        <end position="155"/>
    </location>
</feature>
<feature type="region of interest" description="Disordered" evidence="9">
    <location>
        <begin position="234"/>
        <end position="307"/>
    </location>
</feature>
<dbReference type="Gene3D" id="3.30.40.10">
    <property type="entry name" value="Zinc/RING finger domain, C3HC4 (zinc finger)"/>
    <property type="match status" value="1"/>
</dbReference>
<dbReference type="EMBL" id="MU005966">
    <property type="protein sequence ID" value="KAF2862334.1"/>
    <property type="molecule type" value="Genomic_DNA"/>
</dbReference>
<feature type="region of interest" description="Disordered" evidence="9">
    <location>
        <begin position="464"/>
        <end position="501"/>
    </location>
</feature>
<dbReference type="PROSITE" id="PS50002">
    <property type="entry name" value="SH3"/>
    <property type="match status" value="1"/>
</dbReference>
<evidence type="ECO:0000256" key="4">
    <source>
        <dbReference type="ARBA" id="ARBA00022771"/>
    </source>
</evidence>
<dbReference type="PANTHER" id="PTHR16079:SF4">
    <property type="entry name" value="E3 UBIQUITIN-PROTEIN LIGASE CHFR"/>
    <property type="match status" value="1"/>
</dbReference>
<dbReference type="InterPro" id="IPR001452">
    <property type="entry name" value="SH3_domain"/>
</dbReference>
<feature type="region of interest" description="Disordered" evidence="9">
    <location>
        <begin position="356"/>
        <end position="396"/>
    </location>
</feature>
<feature type="domain" description="SH3" evidence="10">
    <location>
        <begin position="620"/>
        <end position="684"/>
    </location>
</feature>
<keyword evidence="5" id="KW-0862">Zinc</keyword>
<dbReference type="GO" id="GO:0016567">
    <property type="term" value="P:protein ubiquitination"/>
    <property type="evidence" value="ECO:0007669"/>
    <property type="project" value="TreeGrafter"/>
</dbReference>
<evidence type="ECO:0000256" key="5">
    <source>
        <dbReference type="ARBA" id="ARBA00022833"/>
    </source>
</evidence>
<evidence type="ECO:0000313" key="13">
    <source>
        <dbReference type="Proteomes" id="UP000799421"/>
    </source>
</evidence>
<dbReference type="Pfam" id="PF00097">
    <property type="entry name" value="zf-C3HC4"/>
    <property type="match status" value="1"/>
</dbReference>
<keyword evidence="2 8" id="KW-0728">SH3 domain</keyword>
<name>A0A6A7C4E0_9PEZI</name>
<dbReference type="GO" id="GO:0005634">
    <property type="term" value="C:nucleus"/>
    <property type="evidence" value="ECO:0007669"/>
    <property type="project" value="TreeGrafter"/>
</dbReference>
<feature type="compositionally biased region" description="Basic and acidic residues" evidence="9">
    <location>
        <begin position="121"/>
        <end position="134"/>
    </location>
</feature>
<evidence type="ECO:0008006" key="14">
    <source>
        <dbReference type="Google" id="ProtNLM"/>
    </source>
</evidence>
<feature type="domain" description="RING-type" evidence="11">
    <location>
        <begin position="9"/>
        <end position="57"/>
    </location>
</feature>
<evidence type="ECO:0000256" key="9">
    <source>
        <dbReference type="SAM" id="MobiDB-lite"/>
    </source>
</evidence>
<dbReference type="GO" id="GO:0004842">
    <property type="term" value="F:ubiquitin-protein transferase activity"/>
    <property type="evidence" value="ECO:0007669"/>
    <property type="project" value="TreeGrafter"/>
</dbReference>
<proteinExistence type="inferred from homology"/>
<evidence type="ECO:0000256" key="8">
    <source>
        <dbReference type="PROSITE-ProRule" id="PRU00192"/>
    </source>
</evidence>
<sequence length="684" mass="75777">MDLERELTCSICTEILYHPLTLLDCLHTCCGSCLKEWFSFQSTSRNNSPFYTCPSCRSPVRGTKADWRLTGLLENYLKSHPERERSAEEKEELSQVYKPGDEVLPPKFSSRRPHSGVLSESRLREHDQHHRQQVEHQPSLRSILSTSATDTIDPSQVQDIIQSIYAEVAREGIDTDNLTPEQEERLSERIIAKYQQMQMERRAGRESVVAVANERMDSTARRQGLVSHRDVTLPYRDAPSREPPLRGSQVSRQISLHDTQSTRGDSMHGIQLNRGASLHSQLTRETSVRSTSEASPHNRETSQPCTSCHTPVGTHPVHYLCPTCEVLLCLRCYREGIGCKHWFGFGYRADERWLARGTSPSDPPSGPRQSDSPHSRSRSNTHHDTPQGEPPHTLYPRRADTQLGSPICEKCFSGCSDCYWSCGYCLDGAWGYCNSCVKTGKHCGHPLLSLRWSAQGTGGHLGGGRGGITSHGTISHGPPLHAFPSNDPPSRTPSQSQTQPSQIPITLPHLLGTLTPLPVTTDCDICGSTIPGRRLHCYVCNNGDYDLCLACHVDSSSSFTEDVIPPAGVLPPNRARSLSAVGQRMCPQNHHLAVYSSVENVILVLEEGVARRGTLRGGSGGGKRAIALWSSFPSVLPTGERSDELDFPKNAEITEVEILNEDWAVGAFEGRVGLFPRRFVRVLE</sequence>
<dbReference type="OrthoDB" id="1305878at2759"/>
<feature type="compositionally biased region" description="Polar residues" evidence="9">
    <location>
        <begin position="248"/>
        <end position="264"/>
    </location>
</feature>
<feature type="compositionally biased region" description="Low complexity" evidence="9">
    <location>
        <begin position="492"/>
        <end position="501"/>
    </location>
</feature>
<reference evidence="12" key="1">
    <citation type="journal article" date="2020" name="Stud. Mycol.">
        <title>101 Dothideomycetes genomes: a test case for predicting lifestyles and emergence of pathogens.</title>
        <authorList>
            <person name="Haridas S."/>
            <person name="Albert R."/>
            <person name="Binder M."/>
            <person name="Bloem J."/>
            <person name="Labutti K."/>
            <person name="Salamov A."/>
            <person name="Andreopoulos B."/>
            <person name="Baker S."/>
            <person name="Barry K."/>
            <person name="Bills G."/>
            <person name="Bluhm B."/>
            <person name="Cannon C."/>
            <person name="Castanera R."/>
            <person name="Culley D."/>
            <person name="Daum C."/>
            <person name="Ezra D."/>
            <person name="Gonzalez J."/>
            <person name="Henrissat B."/>
            <person name="Kuo A."/>
            <person name="Liang C."/>
            <person name="Lipzen A."/>
            <person name="Lutzoni F."/>
            <person name="Magnuson J."/>
            <person name="Mondo S."/>
            <person name="Nolan M."/>
            <person name="Ohm R."/>
            <person name="Pangilinan J."/>
            <person name="Park H.-J."/>
            <person name="Ramirez L."/>
            <person name="Alfaro M."/>
            <person name="Sun H."/>
            <person name="Tritt A."/>
            <person name="Yoshinaga Y."/>
            <person name="Zwiers L.-H."/>
            <person name="Turgeon B."/>
            <person name="Goodwin S."/>
            <person name="Spatafora J."/>
            <person name="Crous P."/>
            <person name="Grigoriev I."/>
        </authorList>
    </citation>
    <scope>NUCLEOTIDE SEQUENCE</scope>
    <source>
        <strain evidence="12">CBS 480.64</strain>
    </source>
</reference>
<evidence type="ECO:0000313" key="12">
    <source>
        <dbReference type="EMBL" id="KAF2862334.1"/>
    </source>
</evidence>
<dbReference type="AlphaFoldDB" id="A0A6A7C4E0"/>
<comment type="similarity">
    <text evidence="1">Belongs to the SH3RF family.</text>
</comment>
<dbReference type="InterPro" id="IPR013083">
    <property type="entry name" value="Znf_RING/FYVE/PHD"/>
</dbReference>